<proteinExistence type="predicted"/>
<evidence type="ECO:0000256" key="1">
    <source>
        <dbReference type="ARBA" id="ARBA00004953"/>
    </source>
</evidence>
<reference evidence="4 5" key="1">
    <citation type="submission" date="2018-10" db="EMBL/GenBank/DDBJ databases">
        <title>Genomic Encyclopedia of Archaeal and Bacterial Type Strains, Phase II (KMG-II): from individual species to whole genera.</title>
        <authorList>
            <person name="Goeker M."/>
        </authorList>
    </citation>
    <scope>NUCLEOTIDE SEQUENCE [LARGE SCALE GENOMIC DNA]</scope>
    <source>
        <strain evidence="4 5">DSM 14954</strain>
    </source>
</reference>
<dbReference type="Pfam" id="PF02571">
    <property type="entry name" value="CbiJ"/>
    <property type="match status" value="1"/>
</dbReference>
<dbReference type="AlphaFoldDB" id="A0A660KZY2"/>
<dbReference type="PROSITE" id="PS51014">
    <property type="entry name" value="COBK_CBIJ"/>
    <property type="match status" value="1"/>
</dbReference>
<evidence type="ECO:0000256" key="2">
    <source>
        <dbReference type="ARBA" id="ARBA00022573"/>
    </source>
</evidence>
<dbReference type="Proteomes" id="UP000278962">
    <property type="component" value="Unassembled WGS sequence"/>
</dbReference>
<dbReference type="PANTHER" id="PTHR36925:SF1">
    <property type="entry name" value="COBALT-PRECORRIN-6A REDUCTASE"/>
    <property type="match status" value="1"/>
</dbReference>
<sequence>MRVLILGGTQEARALKALLGDDAILALARTTRFGGADGLARYVREQGITTIVDATHPFATRISANAQHAGVRVIRLERPGFTPQPGDDWTYVDTLADADLPADARVFLTTGHHELETLRAHPAFFLVRALTPPPVLPPHRELVLAKGPFALAGELELIERHRLTHLVTKDSGGPDAKLEAARKTALRVILIRRPLKPAVQQSAATPGEVRLLLSD</sequence>
<accession>A0A660KZY2</accession>
<organism evidence="4 5">
    <name type="scientific">Solirubrobacter pauli</name>
    <dbReference type="NCBI Taxonomy" id="166793"/>
    <lineage>
        <taxon>Bacteria</taxon>
        <taxon>Bacillati</taxon>
        <taxon>Actinomycetota</taxon>
        <taxon>Thermoleophilia</taxon>
        <taxon>Solirubrobacterales</taxon>
        <taxon>Solirubrobacteraceae</taxon>
        <taxon>Solirubrobacter</taxon>
    </lineage>
</organism>
<keyword evidence="3" id="KW-0560">Oxidoreductase</keyword>
<dbReference type="PANTHER" id="PTHR36925">
    <property type="entry name" value="COBALT-PRECORRIN-6A REDUCTASE"/>
    <property type="match status" value="1"/>
</dbReference>
<protein>
    <submittedName>
        <fullName evidence="4">Precorrin-6A/cobalt-precorrin-6A reductase</fullName>
    </submittedName>
</protein>
<dbReference type="RefSeq" id="WP_121253789.1">
    <property type="nucleotide sequence ID" value="NZ_RBIL01000002.1"/>
</dbReference>
<comment type="pathway">
    <text evidence="1">Cofactor biosynthesis; adenosylcobalamin biosynthesis.</text>
</comment>
<dbReference type="UniPathway" id="UPA00148"/>
<evidence type="ECO:0000313" key="4">
    <source>
        <dbReference type="EMBL" id="RKQ86229.1"/>
    </source>
</evidence>
<dbReference type="InterPro" id="IPR003723">
    <property type="entry name" value="Precorrin-6x_reduct"/>
</dbReference>
<comment type="caution">
    <text evidence="4">The sequence shown here is derived from an EMBL/GenBank/DDBJ whole genome shotgun (WGS) entry which is preliminary data.</text>
</comment>
<gene>
    <name evidence="4" type="ORF">C8N24_4239</name>
</gene>
<dbReference type="GO" id="GO:0016994">
    <property type="term" value="F:precorrin-6A reductase activity"/>
    <property type="evidence" value="ECO:0007669"/>
    <property type="project" value="InterPro"/>
</dbReference>
<dbReference type="EMBL" id="RBIL01000002">
    <property type="protein sequence ID" value="RKQ86229.1"/>
    <property type="molecule type" value="Genomic_DNA"/>
</dbReference>
<dbReference type="GO" id="GO:0009236">
    <property type="term" value="P:cobalamin biosynthetic process"/>
    <property type="evidence" value="ECO:0007669"/>
    <property type="project" value="UniProtKB-UniPathway"/>
</dbReference>
<keyword evidence="5" id="KW-1185">Reference proteome</keyword>
<evidence type="ECO:0000313" key="5">
    <source>
        <dbReference type="Proteomes" id="UP000278962"/>
    </source>
</evidence>
<keyword evidence="2" id="KW-0169">Cobalamin biosynthesis</keyword>
<evidence type="ECO:0000256" key="3">
    <source>
        <dbReference type="ARBA" id="ARBA00023002"/>
    </source>
</evidence>
<name>A0A660KZY2_9ACTN</name>
<dbReference type="OrthoDB" id="5183775at2"/>